<gene>
    <name evidence="3" type="ORF">EDS130_LOCUS18160</name>
    <name evidence="4" type="ORF">XAT740_LOCUS42940</name>
</gene>
<dbReference type="InterPro" id="IPR050410">
    <property type="entry name" value="CCR4/nocturin_mRNA_transcr"/>
</dbReference>
<dbReference type="Gene3D" id="3.60.10.10">
    <property type="entry name" value="Endonuclease/exonuclease/phosphatase"/>
    <property type="match status" value="1"/>
</dbReference>
<dbReference type="PANTHER" id="PTHR12121:SF34">
    <property type="entry name" value="PROTEIN ANGEL"/>
    <property type="match status" value="1"/>
</dbReference>
<dbReference type="Proteomes" id="UP000663828">
    <property type="component" value="Unassembled WGS sequence"/>
</dbReference>
<feature type="compositionally biased region" description="Polar residues" evidence="1">
    <location>
        <begin position="13"/>
        <end position="26"/>
    </location>
</feature>
<dbReference type="EMBL" id="CAJNOR010005211">
    <property type="protein sequence ID" value="CAF1551621.1"/>
    <property type="molecule type" value="Genomic_DNA"/>
</dbReference>
<organism evidence="4 5">
    <name type="scientific">Adineta ricciae</name>
    <name type="common">Rotifer</name>
    <dbReference type="NCBI Taxonomy" id="249248"/>
    <lineage>
        <taxon>Eukaryota</taxon>
        <taxon>Metazoa</taxon>
        <taxon>Spiralia</taxon>
        <taxon>Gnathifera</taxon>
        <taxon>Rotifera</taxon>
        <taxon>Eurotatoria</taxon>
        <taxon>Bdelloidea</taxon>
        <taxon>Adinetida</taxon>
        <taxon>Adinetidae</taxon>
        <taxon>Adineta</taxon>
    </lineage>
</organism>
<name>A0A815X6S8_ADIRI</name>
<dbReference type="EMBL" id="CAJNOJ010000083">
    <property type="protein sequence ID" value="CAF1065585.1"/>
    <property type="molecule type" value="Genomic_DNA"/>
</dbReference>
<dbReference type="SUPFAM" id="SSF56219">
    <property type="entry name" value="DNase I-like"/>
    <property type="match status" value="1"/>
</dbReference>
<feature type="region of interest" description="Disordered" evidence="1">
    <location>
        <begin position="1"/>
        <end position="26"/>
    </location>
</feature>
<keyword evidence="5" id="KW-1185">Reference proteome</keyword>
<evidence type="ECO:0000313" key="5">
    <source>
        <dbReference type="Proteomes" id="UP000663828"/>
    </source>
</evidence>
<feature type="domain" description="Endonuclease/exonuclease/phosphatase" evidence="2">
    <location>
        <begin position="94"/>
        <end position="420"/>
    </location>
</feature>
<dbReference type="PANTHER" id="PTHR12121">
    <property type="entry name" value="CARBON CATABOLITE REPRESSOR PROTEIN 4"/>
    <property type="match status" value="1"/>
</dbReference>
<comment type="caution">
    <text evidence="4">The sequence shown here is derived from an EMBL/GenBank/DDBJ whole genome shotgun (WGS) entry which is preliminary data.</text>
</comment>
<reference evidence="4" key="1">
    <citation type="submission" date="2021-02" db="EMBL/GenBank/DDBJ databases">
        <authorList>
            <person name="Nowell W R."/>
        </authorList>
    </citation>
    <scope>NUCLEOTIDE SEQUENCE</scope>
</reference>
<dbReference type="InterPro" id="IPR036691">
    <property type="entry name" value="Endo/exonu/phosph_ase_sf"/>
</dbReference>
<dbReference type="AlphaFoldDB" id="A0A815X6S8"/>
<evidence type="ECO:0000313" key="3">
    <source>
        <dbReference type="EMBL" id="CAF1065585.1"/>
    </source>
</evidence>
<dbReference type="OrthoDB" id="10253982at2759"/>
<proteinExistence type="predicted"/>
<accession>A0A815X6S8</accession>
<dbReference type="Pfam" id="PF03372">
    <property type="entry name" value="Exo_endo_phos"/>
    <property type="match status" value="1"/>
</dbReference>
<dbReference type="GO" id="GO:0000175">
    <property type="term" value="F:3'-5'-RNA exonuclease activity"/>
    <property type="evidence" value="ECO:0007669"/>
    <property type="project" value="TreeGrafter"/>
</dbReference>
<evidence type="ECO:0000259" key="2">
    <source>
        <dbReference type="Pfam" id="PF03372"/>
    </source>
</evidence>
<evidence type="ECO:0000313" key="4">
    <source>
        <dbReference type="EMBL" id="CAF1551621.1"/>
    </source>
</evidence>
<dbReference type="Proteomes" id="UP000663852">
    <property type="component" value="Unassembled WGS sequence"/>
</dbReference>
<sequence length="433" mass="50635">MSNVNQRRPRLPYQNNYSPWQTPHEQQNLQSPLPLLVPAPNIPTAHGFTPRYPLNQPLEKHLPYRLWSNTTYQDVFHRDHHEHFKFHLVCYNILSQNLLENNSFLYQNCYKNNLKWYKRKNRLLRELLRQDADILCLQEMQVDHYETEFRPALTQEGYDSIYIKRSGDKFDGCCLFYRRNRLKLVDSKAVSFYRSDVRILNKDNCGLIALFQPLTQNASEHDLFCVATTHLLFSPKRGDIKLAQVQYFLAEIDRLASKPDEPNLHYPIILCGDLNAQPLCPLINFLLSGYLQYNSYTCKQISESMLALTMNNSFSYPLPSQELLPSSFVTSDCRFPSVEFHNPTFGVLTHNKQFVSVYDLNDLSSVTSGVTDESKTVDYIFYSQQNNDPYRLNLLSRLNLYNQNQMVDVHIPNHQFPSDHFLLGAKFALKLKQ</sequence>
<protein>
    <recommendedName>
        <fullName evidence="2">Endonuclease/exonuclease/phosphatase domain-containing protein</fullName>
    </recommendedName>
</protein>
<evidence type="ECO:0000256" key="1">
    <source>
        <dbReference type="SAM" id="MobiDB-lite"/>
    </source>
</evidence>
<dbReference type="InterPro" id="IPR005135">
    <property type="entry name" value="Endo/exonuclease/phosphatase"/>
</dbReference>